<comment type="caution">
    <text evidence="1">The sequence shown here is derived from an EMBL/GenBank/DDBJ whole genome shotgun (WGS) entry which is preliminary data.</text>
</comment>
<dbReference type="AlphaFoldDB" id="A0A396H809"/>
<dbReference type="Proteomes" id="UP000265566">
    <property type="component" value="Chromosome 7"/>
</dbReference>
<name>A0A396H809_MEDTR</name>
<dbReference type="EMBL" id="PSQE01000007">
    <property type="protein sequence ID" value="RHN48928.1"/>
    <property type="molecule type" value="Genomic_DNA"/>
</dbReference>
<organism evidence="1">
    <name type="scientific">Medicago truncatula</name>
    <name type="common">Barrel medic</name>
    <name type="synonym">Medicago tribuloides</name>
    <dbReference type="NCBI Taxonomy" id="3880"/>
    <lineage>
        <taxon>Eukaryota</taxon>
        <taxon>Viridiplantae</taxon>
        <taxon>Streptophyta</taxon>
        <taxon>Embryophyta</taxon>
        <taxon>Tracheophyta</taxon>
        <taxon>Spermatophyta</taxon>
        <taxon>Magnoliopsida</taxon>
        <taxon>eudicotyledons</taxon>
        <taxon>Gunneridae</taxon>
        <taxon>Pentapetalae</taxon>
        <taxon>rosids</taxon>
        <taxon>fabids</taxon>
        <taxon>Fabales</taxon>
        <taxon>Fabaceae</taxon>
        <taxon>Papilionoideae</taxon>
        <taxon>50 kb inversion clade</taxon>
        <taxon>NPAAA clade</taxon>
        <taxon>Hologalegina</taxon>
        <taxon>IRL clade</taxon>
        <taxon>Trifolieae</taxon>
        <taxon>Medicago</taxon>
    </lineage>
</organism>
<gene>
    <name evidence="1" type="ORF">MtrunA17_Chr7g0269011</name>
</gene>
<evidence type="ECO:0000313" key="1">
    <source>
        <dbReference type="EMBL" id="RHN48928.1"/>
    </source>
</evidence>
<dbReference type="Gramene" id="rna43697">
    <property type="protein sequence ID" value="RHN48928.1"/>
    <property type="gene ID" value="gene43697"/>
</dbReference>
<accession>A0A396H809</accession>
<protein>
    <submittedName>
        <fullName evidence="1">Uncharacterized protein</fullName>
    </submittedName>
</protein>
<sequence>MFALSTMDMNIVDPVLSTTPMKGKLRQVITHSKCSPSHYFLRPPEENACQKSLKLGGYKCVLALN</sequence>
<proteinExistence type="predicted"/>
<reference evidence="1" key="1">
    <citation type="journal article" date="2018" name="Nat. Plants">
        <title>Whole-genome landscape of Medicago truncatula symbiotic genes.</title>
        <authorList>
            <person name="Pecrix Y."/>
            <person name="Gamas P."/>
            <person name="Carrere S."/>
        </authorList>
    </citation>
    <scope>NUCLEOTIDE SEQUENCE</scope>
    <source>
        <tissue evidence="1">Leaves</tissue>
    </source>
</reference>